<comment type="caution">
    <text evidence="2">The sequence shown here is derived from an EMBL/GenBank/DDBJ whole genome shotgun (WGS) entry which is preliminary data.</text>
</comment>
<dbReference type="PANTHER" id="PTHR42760">
    <property type="entry name" value="SHORT-CHAIN DEHYDROGENASES/REDUCTASES FAMILY MEMBER"/>
    <property type="match status" value="1"/>
</dbReference>
<dbReference type="Pfam" id="PF13561">
    <property type="entry name" value="adh_short_C2"/>
    <property type="match status" value="1"/>
</dbReference>
<dbReference type="PRINTS" id="PR00081">
    <property type="entry name" value="GDHRDH"/>
</dbReference>
<sequence length="252" mass="26132">MNRLVGRVAIVTGGVQGIGRAVALRCAAEGARVVTADLQESEATAKEIIANGGEALHVVMDVRDRHDWKRLVAETAESFGPVGLLANVAGVTNTFGADNIVDLTDEGWNHVIDTDLRGVWLGLQAVIPTMLGQGGGAIVNIASMAALKGLTNLASYSAAKGGVVSLTRQVAMEYGAQGIRCNCICPGTVDTPILANIPDDLRRKFASSHIIHRLGDPAEIAAATAFFLSGDSAFCTGGILPVDGGWNSKGND</sequence>
<organism evidence="2 3">
    <name type="scientific">Protofrankia coriariae</name>
    <dbReference type="NCBI Taxonomy" id="1562887"/>
    <lineage>
        <taxon>Bacteria</taxon>
        <taxon>Bacillati</taxon>
        <taxon>Actinomycetota</taxon>
        <taxon>Actinomycetes</taxon>
        <taxon>Frankiales</taxon>
        <taxon>Frankiaceae</taxon>
        <taxon>Protofrankia</taxon>
    </lineage>
</organism>
<evidence type="ECO:0000313" key="3">
    <source>
        <dbReference type="Proteomes" id="UP000035425"/>
    </source>
</evidence>
<reference evidence="2 3" key="1">
    <citation type="submission" date="2014-12" db="EMBL/GenBank/DDBJ databases">
        <title>Frankia sp. BMG5.1 draft genome.</title>
        <authorList>
            <person name="Gtari M."/>
            <person name="Ghodhbane-Gtari F."/>
            <person name="Nouioui I."/>
            <person name="Ktari A."/>
            <person name="Hezbri K."/>
            <person name="Mimouni W."/>
            <person name="Sbissi I."/>
            <person name="Ayari A."/>
            <person name="Yamanaka T."/>
            <person name="Normand P."/>
            <person name="Tisa L.S."/>
            <person name="Boudabous A."/>
        </authorList>
    </citation>
    <scope>NUCLEOTIDE SEQUENCE [LARGE SCALE GENOMIC DNA]</scope>
    <source>
        <strain evidence="2 3">BMG5.1</strain>
    </source>
</reference>
<dbReference type="PROSITE" id="PS00061">
    <property type="entry name" value="ADH_SHORT"/>
    <property type="match status" value="1"/>
</dbReference>
<dbReference type="SUPFAM" id="SSF51735">
    <property type="entry name" value="NAD(P)-binding Rossmann-fold domains"/>
    <property type="match status" value="1"/>
</dbReference>
<dbReference type="PRINTS" id="PR00080">
    <property type="entry name" value="SDRFAMILY"/>
</dbReference>
<proteinExistence type="inferred from homology"/>
<dbReference type="InterPro" id="IPR020904">
    <property type="entry name" value="Sc_DH/Rdtase_CS"/>
</dbReference>
<dbReference type="RefSeq" id="WP_047225115.1">
    <property type="nucleotide sequence ID" value="NZ_JWIO01000065.1"/>
</dbReference>
<evidence type="ECO:0000256" key="1">
    <source>
        <dbReference type="ARBA" id="ARBA00006484"/>
    </source>
</evidence>
<evidence type="ECO:0000313" key="2">
    <source>
        <dbReference type="EMBL" id="KLL09695.1"/>
    </source>
</evidence>
<dbReference type="InterPro" id="IPR036291">
    <property type="entry name" value="NAD(P)-bd_dom_sf"/>
</dbReference>
<accession>A0ABR5EZ66</accession>
<name>A0ABR5EZ66_9ACTN</name>
<dbReference type="Proteomes" id="UP000035425">
    <property type="component" value="Unassembled WGS sequence"/>
</dbReference>
<protein>
    <submittedName>
        <fullName evidence="2">Short-chain dehydrogenase</fullName>
    </submittedName>
</protein>
<dbReference type="Gene3D" id="3.40.50.720">
    <property type="entry name" value="NAD(P)-binding Rossmann-like Domain"/>
    <property type="match status" value="1"/>
</dbReference>
<gene>
    <name evidence="2" type="ORF">FrCorBMG51_23105</name>
</gene>
<dbReference type="InterPro" id="IPR002347">
    <property type="entry name" value="SDR_fam"/>
</dbReference>
<comment type="similarity">
    <text evidence="1">Belongs to the short-chain dehydrogenases/reductases (SDR) family.</text>
</comment>
<dbReference type="CDD" id="cd05233">
    <property type="entry name" value="SDR_c"/>
    <property type="match status" value="1"/>
</dbReference>
<dbReference type="EMBL" id="JWIO01000065">
    <property type="protein sequence ID" value="KLL09695.1"/>
    <property type="molecule type" value="Genomic_DNA"/>
</dbReference>
<keyword evidence="3" id="KW-1185">Reference proteome</keyword>